<dbReference type="Gene3D" id="3.40.50.2300">
    <property type="match status" value="1"/>
</dbReference>
<keyword evidence="1 2" id="KW-0597">Phosphoprotein</keyword>
<gene>
    <name evidence="4" type="ORF">DCP95_11760</name>
</gene>
<evidence type="ECO:0000256" key="1">
    <source>
        <dbReference type="ARBA" id="ARBA00022553"/>
    </source>
</evidence>
<proteinExistence type="predicted"/>
<reference evidence="4 5" key="1">
    <citation type="journal article" date="2018" name="Nat. Biotechnol.">
        <title>A standardized bacterial taxonomy based on genome phylogeny substantially revises the tree of life.</title>
        <authorList>
            <person name="Parks D.H."/>
            <person name="Chuvochina M."/>
            <person name="Waite D.W."/>
            <person name="Rinke C."/>
            <person name="Skarshewski A."/>
            <person name="Chaumeil P.A."/>
            <person name="Hugenholtz P."/>
        </authorList>
    </citation>
    <scope>NUCLEOTIDE SEQUENCE [LARGE SCALE GENOMIC DNA]</scope>
    <source>
        <strain evidence="4">UBA9152</strain>
    </source>
</reference>
<dbReference type="InterPro" id="IPR001789">
    <property type="entry name" value="Sig_transdc_resp-reg_receiver"/>
</dbReference>
<dbReference type="PANTHER" id="PTHR44591:SF3">
    <property type="entry name" value="RESPONSE REGULATORY DOMAIN-CONTAINING PROTEIN"/>
    <property type="match status" value="1"/>
</dbReference>
<dbReference type="InterPro" id="IPR050595">
    <property type="entry name" value="Bact_response_regulator"/>
</dbReference>
<dbReference type="CDD" id="cd17574">
    <property type="entry name" value="REC_OmpR"/>
    <property type="match status" value="1"/>
</dbReference>
<dbReference type="GO" id="GO:0000160">
    <property type="term" value="P:phosphorelay signal transduction system"/>
    <property type="evidence" value="ECO:0007669"/>
    <property type="project" value="InterPro"/>
</dbReference>
<evidence type="ECO:0000313" key="4">
    <source>
        <dbReference type="EMBL" id="HAN25226.1"/>
    </source>
</evidence>
<dbReference type="AlphaFoldDB" id="A0A3C1KG60"/>
<accession>A0A3C1KG60</accession>
<dbReference type="Pfam" id="PF00072">
    <property type="entry name" value="Response_reg"/>
    <property type="match status" value="1"/>
</dbReference>
<protein>
    <submittedName>
        <fullName evidence="4">DNA-binding response regulator</fullName>
    </submittedName>
</protein>
<organism evidence="4 5">
    <name type="scientific">Microbacterium ginsengisoli</name>
    <dbReference type="NCBI Taxonomy" id="400772"/>
    <lineage>
        <taxon>Bacteria</taxon>
        <taxon>Bacillati</taxon>
        <taxon>Actinomycetota</taxon>
        <taxon>Actinomycetes</taxon>
        <taxon>Micrococcales</taxon>
        <taxon>Microbacteriaceae</taxon>
        <taxon>Microbacterium</taxon>
    </lineage>
</organism>
<dbReference type="PROSITE" id="PS50110">
    <property type="entry name" value="RESPONSE_REGULATORY"/>
    <property type="match status" value="1"/>
</dbReference>
<feature type="modified residue" description="4-aspartylphosphate" evidence="2">
    <location>
        <position position="54"/>
    </location>
</feature>
<dbReference type="GO" id="GO:0003677">
    <property type="term" value="F:DNA binding"/>
    <property type="evidence" value="ECO:0007669"/>
    <property type="project" value="UniProtKB-KW"/>
</dbReference>
<dbReference type="InterPro" id="IPR011006">
    <property type="entry name" value="CheY-like_superfamily"/>
</dbReference>
<dbReference type="EMBL" id="DMNG01000200">
    <property type="protein sequence ID" value="HAN25226.1"/>
    <property type="molecule type" value="Genomic_DNA"/>
</dbReference>
<name>A0A3C1KG60_9MICO</name>
<evidence type="ECO:0000313" key="5">
    <source>
        <dbReference type="Proteomes" id="UP000257479"/>
    </source>
</evidence>
<feature type="non-terminal residue" evidence="4">
    <location>
        <position position="70"/>
    </location>
</feature>
<feature type="domain" description="Response regulatory" evidence="3">
    <location>
        <begin position="5"/>
        <end position="70"/>
    </location>
</feature>
<sequence length="70" mass="7671">MTAARILVVDDEPNIRDLLVTSLNFAGFQVRAVANGAQTISAVLEEEPDLIVLDVMLPDMNGFSVTKRLR</sequence>
<keyword evidence="4" id="KW-0238">DNA-binding</keyword>
<evidence type="ECO:0000259" key="3">
    <source>
        <dbReference type="PROSITE" id="PS50110"/>
    </source>
</evidence>
<comment type="caution">
    <text evidence="4">The sequence shown here is derived from an EMBL/GenBank/DDBJ whole genome shotgun (WGS) entry which is preliminary data.</text>
</comment>
<dbReference type="Proteomes" id="UP000257479">
    <property type="component" value="Unassembled WGS sequence"/>
</dbReference>
<dbReference type="SUPFAM" id="SSF52172">
    <property type="entry name" value="CheY-like"/>
    <property type="match status" value="1"/>
</dbReference>
<evidence type="ECO:0000256" key="2">
    <source>
        <dbReference type="PROSITE-ProRule" id="PRU00169"/>
    </source>
</evidence>
<dbReference type="PANTHER" id="PTHR44591">
    <property type="entry name" value="STRESS RESPONSE REGULATOR PROTEIN 1"/>
    <property type="match status" value="1"/>
</dbReference>